<keyword evidence="2" id="KW-1185">Reference proteome</keyword>
<dbReference type="Proteomes" id="UP000011081">
    <property type="component" value="Unassembled WGS sequence"/>
</dbReference>
<dbReference type="InParanoid" id="L2GR88"/>
<proteinExistence type="predicted"/>
<dbReference type="EMBL" id="GL877499">
    <property type="protein sequence ID" value="ELA45867.1"/>
    <property type="molecule type" value="Genomic_DNA"/>
</dbReference>
<dbReference type="AlphaFoldDB" id="L2GR88"/>
<dbReference type="VEuPathDB" id="MicrosporidiaDB:VCUG_02644"/>
<sequence length="356" mass="40358">MVNNCGQEQNGRLCNHGSGESSNASKVGCACKTGHKSVSDYIQTTYGTTFNILRAPFKRTFLEKLSGLTRNYVPTFDHDEIMDIMMIFDYSKASDLLAYAVVVYLMNNPGLVNQIQRHDSAKFNSPKLKQFYDLMFLTCDNGRSFSEIISSHIVLNLVDNNGETAKLHGNSECYDPIIIYANLHESLVNFLFPHLSLSFSFLERNQQILEKMVDNKMFCSYLRIEIHSIDMKVDGKSIEAFSSEQQRLSYQFNVLSTSKLVKCSYEVRLEFENYGDEGNCASFSKMKNLKSISCRSCSAKFISSIPEKIEVAMDVPDDRNVPTNIPMNTMQASFSDIIFTTDMTLPEQIKDIKISN</sequence>
<reference evidence="2" key="1">
    <citation type="submission" date="2011-03" db="EMBL/GenBank/DDBJ databases">
        <title>The genome sequence of Vavraia culicis strain floridensis.</title>
        <authorList>
            <consortium name="The Broad Institute Genome Sequencing Platform"/>
            <person name="Cuomo C."/>
            <person name="Becnel J."/>
            <person name="Sanscrainte N."/>
            <person name="Young S.K."/>
            <person name="Zeng Q."/>
            <person name="Gargeya S."/>
            <person name="Fitzgerald M."/>
            <person name="Haas B."/>
            <person name="Abouelleil A."/>
            <person name="Alvarado L."/>
            <person name="Arachchi H.M."/>
            <person name="Berlin A."/>
            <person name="Chapman S.B."/>
            <person name="Gearin G."/>
            <person name="Goldberg J."/>
            <person name="Griggs A."/>
            <person name="Gujja S."/>
            <person name="Hansen M."/>
            <person name="Heiman D."/>
            <person name="Howarth C."/>
            <person name="Larimer J."/>
            <person name="Lui A."/>
            <person name="MacDonald P.J.P."/>
            <person name="McCowen C."/>
            <person name="Montmayeur A."/>
            <person name="Murphy C."/>
            <person name="Neiman D."/>
            <person name="Pearson M."/>
            <person name="Priest M."/>
            <person name="Roberts A."/>
            <person name="Saif S."/>
            <person name="Shea T."/>
            <person name="Sisk P."/>
            <person name="Stolte C."/>
            <person name="Sykes S."/>
            <person name="Wortman J."/>
            <person name="Nusbaum C."/>
            <person name="Birren B."/>
        </authorList>
    </citation>
    <scope>NUCLEOTIDE SEQUENCE [LARGE SCALE GENOMIC DNA]</scope>
    <source>
        <strain evidence="2">floridensis</strain>
    </source>
</reference>
<evidence type="ECO:0000313" key="1">
    <source>
        <dbReference type="EMBL" id="ELA45867.1"/>
    </source>
</evidence>
<dbReference type="HOGENOM" id="CLU_778899_0_0_1"/>
<evidence type="ECO:0000313" key="2">
    <source>
        <dbReference type="Proteomes" id="UP000011081"/>
    </source>
</evidence>
<name>L2GR88_VAVCU</name>
<organism evidence="1 2">
    <name type="scientific">Vavraia culicis (isolate floridensis)</name>
    <name type="common">Microsporidian parasite</name>
    <dbReference type="NCBI Taxonomy" id="948595"/>
    <lineage>
        <taxon>Eukaryota</taxon>
        <taxon>Fungi</taxon>
        <taxon>Fungi incertae sedis</taxon>
        <taxon>Microsporidia</taxon>
        <taxon>Pleistophoridae</taxon>
        <taxon>Vavraia</taxon>
    </lineage>
</organism>
<dbReference type="RefSeq" id="XP_008075652.1">
    <property type="nucleotide sequence ID" value="XM_008077461.1"/>
</dbReference>
<gene>
    <name evidence="1" type="ORF">VCUG_02644</name>
</gene>
<protein>
    <submittedName>
        <fullName evidence="1">Uncharacterized protein</fullName>
    </submittedName>
</protein>
<dbReference type="GeneID" id="19880504"/>
<accession>L2GR88</accession>